<evidence type="ECO:0000313" key="2">
    <source>
        <dbReference type="EMBL" id="VDP41149.1"/>
    </source>
</evidence>
<dbReference type="AlphaFoldDB" id="A0A3P8H2Z8"/>
<organism evidence="2 3">
    <name type="scientific">Schistosoma mattheei</name>
    <dbReference type="NCBI Taxonomy" id="31246"/>
    <lineage>
        <taxon>Eukaryota</taxon>
        <taxon>Metazoa</taxon>
        <taxon>Spiralia</taxon>
        <taxon>Lophotrochozoa</taxon>
        <taxon>Platyhelminthes</taxon>
        <taxon>Trematoda</taxon>
        <taxon>Digenea</taxon>
        <taxon>Strigeidida</taxon>
        <taxon>Schistosomatoidea</taxon>
        <taxon>Schistosomatidae</taxon>
        <taxon>Schistosoma</taxon>
    </lineage>
</organism>
<evidence type="ECO:0000313" key="3">
    <source>
        <dbReference type="Proteomes" id="UP000269396"/>
    </source>
</evidence>
<feature type="transmembrane region" description="Helical" evidence="1">
    <location>
        <begin position="36"/>
        <end position="59"/>
    </location>
</feature>
<keyword evidence="1" id="KW-0812">Transmembrane</keyword>
<keyword evidence="1" id="KW-0472">Membrane</keyword>
<protein>
    <submittedName>
        <fullName evidence="2">Uncharacterized protein</fullName>
    </submittedName>
</protein>
<dbReference type="EMBL" id="UZAL01028432">
    <property type="protein sequence ID" value="VDP41149.1"/>
    <property type="molecule type" value="Genomic_DNA"/>
</dbReference>
<keyword evidence="1" id="KW-1133">Transmembrane helix</keyword>
<keyword evidence="3" id="KW-1185">Reference proteome</keyword>
<accession>A0A3P8H2Z8</accession>
<proteinExistence type="predicted"/>
<reference evidence="2 3" key="1">
    <citation type="submission" date="2018-11" db="EMBL/GenBank/DDBJ databases">
        <authorList>
            <consortium name="Pathogen Informatics"/>
        </authorList>
    </citation>
    <scope>NUCLEOTIDE SEQUENCE [LARGE SCALE GENOMIC DNA]</scope>
    <source>
        <strain>Denwood</strain>
        <strain evidence="3">Zambia</strain>
    </source>
</reference>
<gene>
    <name evidence="2" type="ORF">SMTD_LOCUS7736</name>
</gene>
<name>A0A3P8H2Z8_9TREM</name>
<sequence length="149" mass="16784">MSILLVVRFDLSSLKIAGFIGRVNGGINDSLRLLSLLFLLLLNELLILSEIVVVVLLPVRMVVDAIKFRVFVFWLLLSVVTSKQQVSSISRTPFTVEKSELFKSSLYFLNRIEFLIDARLAGENKANSSWNGLRRKVDEDDNVLATSLI</sequence>
<dbReference type="Proteomes" id="UP000269396">
    <property type="component" value="Unassembled WGS sequence"/>
</dbReference>
<evidence type="ECO:0000256" key="1">
    <source>
        <dbReference type="SAM" id="Phobius"/>
    </source>
</evidence>